<dbReference type="AlphaFoldDB" id="A0A6J4VJI2"/>
<gene>
    <name evidence="2" type="ORF">AVDCRST_MAG19-3886</name>
</gene>
<evidence type="ECO:0008006" key="3">
    <source>
        <dbReference type="Google" id="ProtNLM"/>
    </source>
</evidence>
<name>A0A6J4VJI2_9BACT</name>
<evidence type="ECO:0000313" key="2">
    <source>
        <dbReference type="EMBL" id="CAA9580462.1"/>
    </source>
</evidence>
<dbReference type="EMBL" id="CADCWL010000217">
    <property type="protein sequence ID" value="CAA9580462.1"/>
    <property type="molecule type" value="Genomic_DNA"/>
</dbReference>
<protein>
    <recommendedName>
        <fullName evidence="3">SH3b domain-containing protein</fullName>
    </recommendedName>
</protein>
<accession>A0A6J4VJI2</accession>
<dbReference type="Gene3D" id="2.30.30.40">
    <property type="entry name" value="SH3 Domains"/>
    <property type="match status" value="1"/>
</dbReference>
<feature type="compositionally biased region" description="Pro residues" evidence="1">
    <location>
        <begin position="27"/>
        <end position="41"/>
    </location>
</feature>
<reference evidence="2" key="1">
    <citation type="submission" date="2020-02" db="EMBL/GenBank/DDBJ databases">
        <authorList>
            <person name="Meier V. D."/>
        </authorList>
    </citation>
    <scope>NUCLEOTIDE SEQUENCE</scope>
    <source>
        <strain evidence="2">AVDCRST_MAG19</strain>
    </source>
</reference>
<proteinExistence type="predicted"/>
<organism evidence="2">
    <name type="scientific">uncultured Thermomicrobiales bacterium</name>
    <dbReference type="NCBI Taxonomy" id="1645740"/>
    <lineage>
        <taxon>Bacteria</taxon>
        <taxon>Pseudomonadati</taxon>
        <taxon>Thermomicrobiota</taxon>
        <taxon>Thermomicrobia</taxon>
        <taxon>Thermomicrobiales</taxon>
        <taxon>environmental samples</taxon>
    </lineage>
</organism>
<sequence>MVEAPVAEPTPAPVIVIVTPRPAPPLSLPLPPPPPPVPTPTFRPTDRVGTVLSVNLRTGPGAEFPSQGLLPTGTLLSATGETVTVRGVLWRRFALQDGRNGWVRDLDTLPVRR</sequence>
<feature type="region of interest" description="Disordered" evidence="1">
    <location>
        <begin position="27"/>
        <end position="46"/>
    </location>
</feature>
<evidence type="ECO:0000256" key="1">
    <source>
        <dbReference type="SAM" id="MobiDB-lite"/>
    </source>
</evidence>